<comment type="caution">
    <text evidence="2">The sequence shown here is derived from an EMBL/GenBank/DDBJ whole genome shotgun (WGS) entry which is preliminary data.</text>
</comment>
<dbReference type="AlphaFoldDB" id="A0A816R1K0"/>
<dbReference type="EMBL" id="CAJOBF010005262">
    <property type="protein sequence ID" value="CAF4169228.1"/>
    <property type="molecule type" value="Genomic_DNA"/>
</dbReference>
<dbReference type="EMBL" id="CAJNRG010011606">
    <property type="protein sequence ID" value="CAF2133805.1"/>
    <property type="molecule type" value="Genomic_DNA"/>
</dbReference>
<reference evidence="2" key="1">
    <citation type="submission" date="2021-02" db="EMBL/GenBank/DDBJ databases">
        <authorList>
            <person name="Nowell W R."/>
        </authorList>
    </citation>
    <scope>NUCLEOTIDE SEQUENCE</scope>
</reference>
<evidence type="ECO:0000313" key="4">
    <source>
        <dbReference type="EMBL" id="CAF2133805.1"/>
    </source>
</evidence>
<evidence type="ECO:0000313" key="3">
    <source>
        <dbReference type="EMBL" id="CAF2080051.1"/>
    </source>
</evidence>
<dbReference type="Proteomes" id="UP000663887">
    <property type="component" value="Unassembled WGS sequence"/>
</dbReference>
<sequence>MDNTLDDSDTSDDEHHTCTNQSSDQVPTFNGHLVTSSKKSNKRSCVTSSSEIQQLLSLTQKLETQYLKPMLVRQDRLEPMMRNSFANQKKIQNILRKQKMNILLVDADANDESVVNEIFQSILEHKLPNGSTLDLLQKKVSKNMPIFMSHL</sequence>
<accession>A0A816R1K0</accession>
<keyword evidence="8" id="KW-1185">Reference proteome</keyword>
<evidence type="ECO:0000256" key="1">
    <source>
        <dbReference type="SAM" id="MobiDB-lite"/>
    </source>
</evidence>
<evidence type="ECO:0000313" key="6">
    <source>
        <dbReference type="EMBL" id="CAF4169228.1"/>
    </source>
</evidence>
<dbReference type="EMBL" id="CAJNRF010006283">
    <property type="protein sequence ID" value="CAF2080051.1"/>
    <property type="molecule type" value="Genomic_DNA"/>
</dbReference>
<evidence type="ECO:0000313" key="5">
    <source>
        <dbReference type="EMBL" id="CAF4054900.1"/>
    </source>
</evidence>
<evidence type="ECO:0000313" key="8">
    <source>
        <dbReference type="Proteomes" id="UP000663866"/>
    </source>
</evidence>
<feature type="region of interest" description="Disordered" evidence="1">
    <location>
        <begin position="1"/>
        <end position="45"/>
    </location>
</feature>
<dbReference type="Proteomes" id="UP000663824">
    <property type="component" value="Unassembled WGS sequence"/>
</dbReference>
<evidence type="ECO:0000313" key="7">
    <source>
        <dbReference type="Proteomes" id="UP000663824"/>
    </source>
</evidence>
<gene>
    <name evidence="2" type="ORF">MBJ925_LOCUS16379</name>
    <name evidence="5" type="ORF">OVN521_LOCUS18232</name>
    <name evidence="6" type="ORF">UXM345_LOCUS26176</name>
    <name evidence="3" type="ORF">WKI299_LOCUS15956</name>
    <name evidence="4" type="ORF">XDN619_LOCUS25254</name>
</gene>
<feature type="compositionally biased region" description="Polar residues" evidence="1">
    <location>
        <begin position="18"/>
        <end position="45"/>
    </location>
</feature>
<proteinExistence type="predicted"/>
<dbReference type="EMBL" id="CAJNRE010007942">
    <property type="protein sequence ID" value="CAF2069113.1"/>
    <property type="molecule type" value="Genomic_DNA"/>
</dbReference>
<evidence type="ECO:0000313" key="2">
    <source>
        <dbReference type="EMBL" id="CAF2069113.1"/>
    </source>
</evidence>
<dbReference type="Proteomes" id="UP000663866">
    <property type="component" value="Unassembled WGS sequence"/>
</dbReference>
<dbReference type="Proteomes" id="UP000663856">
    <property type="component" value="Unassembled WGS sequence"/>
</dbReference>
<protein>
    <submittedName>
        <fullName evidence="2">Uncharacterized protein</fullName>
    </submittedName>
</protein>
<dbReference type="EMBL" id="CAJOBG010003278">
    <property type="protein sequence ID" value="CAF4054900.1"/>
    <property type="molecule type" value="Genomic_DNA"/>
</dbReference>
<organism evidence="2 7">
    <name type="scientific">Rotaria magnacalcarata</name>
    <dbReference type="NCBI Taxonomy" id="392030"/>
    <lineage>
        <taxon>Eukaryota</taxon>
        <taxon>Metazoa</taxon>
        <taxon>Spiralia</taxon>
        <taxon>Gnathifera</taxon>
        <taxon>Rotifera</taxon>
        <taxon>Eurotatoria</taxon>
        <taxon>Bdelloidea</taxon>
        <taxon>Philodinida</taxon>
        <taxon>Philodinidae</taxon>
        <taxon>Rotaria</taxon>
    </lineage>
</organism>
<dbReference type="Proteomes" id="UP000663842">
    <property type="component" value="Unassembled WGS sequence"/>
</dbReference>
<feature type="compositionally biased region" description="Acidic residues" evidence="1">
    <location>
        <begin position="1"/>
        <end position="12"/>
    </location>
</feature>
<name>A0A816R1K0_9BILA</name>